<reference evidence="1" key="1">
    <citation type="journal article" date="2020" name="mSystems">
        <title>Genome- and Community-Level Interaction Insights into Carbon Utilization and Element Cycling Functions of Hydrothermarchaeota in Hydrothermal Sediment.</title>
        <authorList>
            <person name="Zhou Z."/>
            <person name="Liu Y."/>
            <person name="Xu W."/>
            <person name="Pan J."/>
            <person name="Luo Z.H."/>
            <person name="Li M."/>
        </authorList>
    </citation>
    <scope>NUCLEOTIDE SEQUENCE [LARGE SCALE GENOMIC DNA]</scope>
    <source>
        <strain evidence="1">SpSt-12</strain>
    </source>
</reference>
<name>A0A7C2NAE9_ARCFL</name>
<dbReference type="Gene3D" id="2.40.110.10">
    <property type="entry name" value="Butyryl-CoA Dehydrogenase, subunit A, domain 2"/>
    <property type="match status" value="1"/>
</dbReference>
<evidence type="ECO:0000313" key="1">
    <source>
        <dbReference type="EMBL" id="HET20661.1"/>
    </source>
</evidence>
<accession>A0A7C2NAE9</accession>
<organism evidence="1">
    <name type="scientific">Archaeoglobus fulgidus</name>
    <dbReference type="NCBI Taxonomy" id="2234"/>
    <lineage>
        <taxon>Archaea</taxon>
        <taxon>Methanobacteriati</taxon>
        <taxon>Methanobacteriota</taxon>
        <taxon>Archaeoglobi</taxon>
        <taxon>Archaeoglobales</taxon>
        <taxon>Archaeoglobaceae</taxon>
        <taxon>Archaeoglobus</taxon>
    </lineage>
</organism>
<dbReference type="GO" id="GO:0003995">
    <property type="term" value="F:acyl-CoA dehydrogenase activity"/>
    <property type="evidence" value="ECO:0007669"/>
    <property type="project" value="TreeGrafter"/>
</dbReference>
<gene>
    <name evidence="1" type="ORF">ENN70_00810</name>
</gene>
<dbReference type="EMBL" id="DSCQ01000012">
    <property type="protein sequence ID" value="HET20661.1"/>
    <property type="molecule type" value="Genomic_DNA"/>
</dbReference>
<dbReference type="SUPFAM" id="SSF56645">
    <property type="entry name" value="Acyl-CoA dehydrogenase NM domain-like"/>
    <property type="match status" value="1"/>
</dbReference>
<proteinExistence type="predicted"/>
<comment type="caution">
    <text evidence="1">The sequence shown here is derived from an EMBL/GenBank/DDBJ whole genome shotgun (WGS) entry which is preliminary data.</text>
</comment>
<protein>
    <submittedName>
        <fullName evidence="1">Acyl-CoA dehydrogenase</fullName>
    </submittedName>
</protein>
<sequence>MGNSDYFGSIIARLMEEIGRYDTGIAVSVGVTFWPLFMITVKPHVNHELCAEFSKLFARKKLTMAANAMTEPQGGSDIENLDELKGKTIRTTAVLDGDEWIISGHKLWPTNTGGVADLRSVTLL</sequence>
<dbReference type="AlphaFoldDB" id="A0A7C2NAE9"/>
<dbReference type="PANTHER" id="PTHR43884:SF12">
    <property type="entry name" value="ISOVALERYL-COA DEHYDROGENASE, MITOCHONDRIAL-RELATED"/>
    <property type="match status" value="1"/>
</dbReference>
<dbReference type="InterPro" id="IPR046373">
    <property type="entry name" value="Acyl-CoA_Oxase/DH_mid-dom_sf"/>
</dbReference>
<dbReference type="InterPro" id="IPR009100">
    <property type="entry name" value="AcylCoA_DH/oxidase_NM_dom_sf"/>
</dbReference>
<dbReference type="PANTHER" id="PTHR43884">
    <property type="entry name" value="ACYL-COA DEHYDROGENASE"/>
    <property type="match status" value="1"/>
</dbReference>